<dbReference type="Pfam" id="PF00535">
    <property type="entry name" value="Glycos_transf_2"/>
    <property type="match status" value="1"/>
</dbReference>
<name>A0ABV1MA10_9NEIS</name>
<evidence type="ECO:0000313" key="3">
    <source>
        <dbReference type="Proteomes" id="UP001433638"/>
    </source>
</evidence>
<sequence>MIRTVSIFILLYKNQELIKPALQSIFSQKIPDELEVELIISDDASPCFDCRKLNYLIDEISRTNKKIRHKILRQNQNLGTVKHLNSVLTNLCGDIIIPLGVDDALYDEYTIHSIVDFFNNNQCLVVTGRRVIYEKGFSKELYRAPSARLDPLFMSEDQSKLLSYMYKNGNVISGASTYYHRELFKITDSFDENYHLLEDFPFYIKLLSSGFRIHLMDRPVIKYQLGGISTSDHINPLLKADFVKLYQKLLIDSNSGKKHRRHIQFKLFKFDAYKLSFFERLGLLDVVFINHLRIFIGRYIMLWRRLRKFFDF</sequence>
<accession>A0ABV1MA10</accession>
<evidence type="ECO:0000259" key="1">
    <source>
        <dbReference type="Pfam" id="PF00535"/>
    </source>
</evidence>
<comment type="caution">
    <text evidence="2">The sequence shown here is derived from an EMBL/GenBank/DDBJ whole genome shotgun (WGS) entry which is preliminary data.</text>
</comment>
<keyword evidence="3" id="KW-1185">Reference proteome</keyword>
<reference evidence="2" key="1">
    <citation type="submission" date="2024-06" db="EMBL/GenBank/DDBJ databases">
        <title>Genome sequence of Vogesella sp. MAHUQ-64.</title>
        <authorList>
            <person name="Huq M.A."/>
        </authorList>
    </citation>
    <scope>NUCLEOTIDE SEQUENCE</scope>
    <source>
        <strain evidence="2">MAHUQ-64</strain>
    </source>
</reference>
<protein>
    <submittedName>
        <fullName evidence="2">Glycosyltransferase family 2 protein</fullName>
    </submittedName>
</protein>
<feature type="domain" description="Glycosyltransferase 2-like" evidence="1">
    <location>
        <begin position="6"/>
        <end position="184"/>
    </location>
</feature>
<dbReference type="InterPro" id="IPR001173">
    <property type="entry name" value="Glyco_trans_2-like"/>
</dbReference>
<dbReference type="Proteomes" id="UP001433638">
    <property type="component" value="Unassembled WGS sequence"/>
</dbReference>
<organism evidence="2 3">
    <name type="scientific">Vogesella oryzagri</name>
    <dbReference type="NCBI Taxonomy" id="3160864"/>
    <lineage>
        <taxon>Bacteria</taxon>
        <taxon>Pseudomonadati</taxon>
        <taxon>Pseudomonadota</taxon>
        <taxon>Betaproteobacteria</taxon>
        <taxon>Neisseriales</taxon>
        <taxon>Chromobacteriaceae</taxon>
        <taxon>Vogesella</taxon>
    </lineage>
</organism>
<dbReference type="InterPro" id="IPR029044">
    <property type="entry name" value="Nucleotide-diphossugar_trans"/>
</dbReference>
<evidence type="ECO:0000313" key="2">
    <source>
        <dbReference type="EMBL" id="MEQ6292385.1"/>
    </source>
</evidence>
<dbReference type="SUPFAM" id="SSF53448">
    <property type="entry name" value="Nucleotide-diphospho-sugar transferases"/>
    <property type="match status" value="1"/>
</dbReference>
<gene>
    <name evidence="2" type="ORF">ABNW52_17375</name>
</gene>
<dbReference type="Gene3D" id="3.90.550.10">
    <property type="entry name" value="Spore Coat Polysaccharide Biosynthesis Protein SpsA, Chain A"/>
    <property type="match status" value="1"/>
</dbReference>
<proteinExistence type="predicted"/>
<dbReference type="PANTHER" id="PTHR22916">
    <property type="entry name" value="GLYCOSYLTRANSFERASE"/>
    <property type="match status" value="1"/>
</dbReference>
<dbReference type="RefSeq" id="WP_349590577.1">
    <property type="nucleotide sequence ID" value="NZ_JBEFLD010000010.1"/>
</dbReference>
<dbReference type="PANTHER" id="PTHR22916:SF3">
    <property type="entry name" value="UDP-GLCNAC:BETAGAL BETA-1,3-N-ACETYLGLUCOSAMINYLTRANSFERASE-LIKE PROTEIN 1"/>
    <property type="match status" value="1"/>
</dbReference>
<dbReference type="EMBL" id="JBEFLD010000010">
    <property type="protein sequence ID" value="MEQ6292385.1"/>
    <property type="molecule type" value="Genomic_DNA"/>
</dbReference>